<reference evidence="8" key="1">
    <citation type="submission" date="2022-08" db="EMBL/GenBank/DDBJ databases">
        <authorList>
            <person name="Deng Y."/>
            <person name="Han X.-F."/>
            <person name="Zhang Y.-Q."/>
        </authorList>
    </citation>
    <scope>NUCLEOTIDE SEQUENCE</scope>
    <source>
        <strain evidence="8">CPCC 203407</strain>
    </source>
</reference>
<keyword evidence="4 6" id="KW-1133">Transmembrane helix</keyword>
<dbReference type="Pfam" id="PF13396">
    <property type="entry name" value="PLDc_N"/>
    <property type="match status" value="1"/>
</dbReference>
<keyword evidence="9" id="KW-1185">Reference proteome</keyword>
<accession>A0AA42BU45</accession>
<proteinExistence type="predicted"/>
<feature type="domain" description="Cardiolipin synthase N-terminal" evidence="7">
    <location>
        <begin position="21"/>
        <end position="64"/>
    </location>
</feature>
<keyword evidence="2" id="KW-1003">Cell membrane</keyword>
<evidence type="ECO:0000256" key="1">
    <source>
        <dbReference type="ARBA" id="ARBA00004651"/>
    </source>
</evidence>
<organism evidence="8 9">
    <name type="scientific">Herbiconiux oxytropis</name>
    <dbReference type="NCBI Taxonomy" id="2970915"/>
    <lineage>
        <taxon>Bacteria</taxon>
        <taxon>Bacillati</taxon>
        <taxon>Actinomycetota</taxon>
        <taxon>Actinomycetes</taxon>
        <taxon>Micrococcales</taxon>
        <taxon>Microbacteriaceae</taxon>
        <taxon>Herbiconiux</taxon>
    </lineage>
</organism>
<dbReference type="InterPro" id="IPR027379">
    <property type="entry name" value="CLS_N"/>
</dbReference>
<keyword evidence="5 6" id="KW-0472">Membrane</keyword>
<evidence type="ECO:0000313" key="9">
    <source>
        <dbReference type="Proteomes" id="UP001165587"/>
    </source>
</evidence>
<dbReference type="GO" id="GO:0005886">
    <property type="term" value="C:plasma membrane"/>
    <property type="evidence" value="ECO:0007669"/>
    <property type="project" value="UniProtKB-SubCell"/>
</dbReference>
<evidence type="ECO:0000256" key="4">
    <source>
        <dbReference type="ARBA" id="ARBA00022989"/>
    </source>
</evidence>
<protein>
    <submittedName>
        <fullName evidence="8">PLDc N-terminal domain-containing protein</fullName>
    </submittedName>
</protein>
<dbReference type="RefSeq" id="WP_259526425.1">
    <property type="nucleotide sequence ID" value="NZ_JANLCK010000003.1"/>
</dbReference>
<feature type="transmembrane region" description="Helical" evidence="6">
    <location>
        <begin position="12"/>
        <end position="31"/>
    </location>
</feature>
<evidence type="ECO:0000256" key="6">
    <source>
        <dbReference type="SAM" id="Phobius"/>
    </source>
</evidence>
<evidence type="ECO:0000259" key="7">
    <source>
        <dbReference type="Pfam" id="PF13396"/>
    </source>
</evidence>
<evidence type="ECO:0000313" key="8">
    <source>
        <dbReference type="EMBL" id="MCS5725841.1"/>
    </source>
</evidence>
<evidence type="ECO:0000256" key="3">
    <source>
        <dbReference type="ARBA" id="ARBA00022692"/>
    </source>
</evidence>
<comment type="subcellular location">
    <subcellularLocation>
        <location evidence="1">Cell membrane</location>
        <topology evidence="1">Multi-pass membrane protein</topology>
    </subcellularLocation>
</comment>
<keyword evidence="3 6" id="KW-0812">Transmembrane</keyword>
<dbReference type="AlphaFoldDB" id="A0AA42BU45"/>
<dbReference type="Proteomes" id="UP001165587">
    <property type="component" value="Unassembled WGS sequence"/>
</dbReference>
<sequence length="75" mass="8241">MFASFEPWHVVLLLIWLAAVVLFIAALVSIVRAPRASTGERVTWVLVVLILPLLGSIVWFAVGRRYATAGDPPRA</sequence>
<comment type="caution">
    <text evidence="8">The sequence shown here is derived from an EMBL/GenBank/DDBJ whole genome shotgun (WGS) entry which is preliminary data.</text>
</comment>
<dbReference type="EMBL" id="JANLCK010000003">
    <property type="protein sequence ID" value="MCS5725841.1"/>
    <property type="molecule type" value="Genomic_DNA"/>
</dbReference>
<name>A0AA42BU45_9MICO</name>
<evidence type="ECO:0000256" key="5">
    <source>
        <dbReference type="ARBA" id="ARBA00023136"/>
    </source>
</evidence>
<gene>
    <name evidence="8" type="ORF">N1028_08010</name>
</gene>
<evidence type="ECO:0000256" key="2">
    <source>
        <dbReference type="ARBA" id="ARBA00022475"/>
    </source>
</evidence>
<feature type="transmembrane region" description="Helical" evidence="6">
    <location>
        <begin position="43"/>
        <end position="62"/>
    </location>
</feature>